<dbReference type="BioCyc" id="DPIE1322246:BN4_RS06980-MONOMER"/>
<dbReference type="GO" id="GO:0016740">
    <property type="term" value="F:transferase activity"/>
    <property type="evidence" value="ECO:0007669"/>
    <property type="project" value="UniProtKB-KW"/>
</dbReference>
<name>M1WLX6_PSEP2</name>
<dbReference type="SUPFAM" id="SSF53448">
    <property type="entry name" value="Nucleotide-diphospho-sugar transferases"/>
    <property type="match status" value="1"/>
</dbReference>
<keyword evidence="3" id="KW-1185">Reference proteome</keyword>
<proteinExistence type="predicted"/>
<dbReference type="InterPro" id="IPR050834">
    <property type="entry name" value="Glycosyltransf_2"/>
</dbReference>
<dbReference type="OrthoDB" id="5458181at2"/>
<evidence type="ECO:0000313" key="2">
    <source>
        <dbReference type="EMBL" id="CCH48625.1"/>
    </source>
</evidence>
<dbReference type="PATRIC" id="fig|879567.3.peg.1448"/>
<reference evidence="2 3" key="1">
    <citation type="journal article" date="2013" name="PLoS ONE">
        <title>The first genomic and proteomic characterization of a deep-sea sulfate reducer: insights into the piezophilic lifestyle of Desulfovibrio piezophilus.</title>
        <authorList>
            <person name="Pradel N."/>
            <person name="Ji B."/>
            <person name="Gimenez G."/>
            <person name="Talla E."/>
            <person name="Lenoble P."/>
            <person name="Garel M."/>
            <person name="Tamburini C."/>
            <person name="Fourquet P."/>
            <person name="Lebrun R."/>
            <person name="Bertin P."/>
            <person name="Denis Y."/>
            <person name="Pophillat M."/>
            <person name="Barbe V."/>
            <person name="Ollivier B."/>
            <person name="Dolla A."/>
        </authorList>
    </citation>
    <scope>NUCLEOTIDE SEQUENCE [LARGE SCALE GENOMIC DNA]</scope>
    <source>
        <strain evidence="3">DSM 10523 / SB164P1</strain>
    </source>
</reference>
<dbReference type="EMBL" id="FO203427">
    <property type="protein sequence ID" value="CCH48625.1"/>
    <property type="molecule type" value="Genomic_DNA"/>
</dbReference>
<accession>M1WLX6</accession>
<dbReference type="InterPro" id="IPR029044">
    <property type="entry name" value="Nucleotide-diphossugar_trans"/>
</dbReference>
<reference evidence="3" key="2">
    <citation type="journal article" date="2013" name="Stand. Genomic Sci.">
        <title>Complete genome sequence of Desulfocapsa sulfexigens, a marine deltaproteobacterium specialized in disproportionating inorganic sulfur compounds.</title>
        <authorList>
            <person name="Finster K.W."/>
            <person name="Kjeldsen K.U."/>
            <person name="Kube M."/>
            <person name="Reinhardt R."/>
            <person name="Mussmann M."/>
            <person name="Amann R."/>
            <person name="Schreiber L."/>
        </authorList>
    </citation>
    <scope>NUCLEOTIDE SEQUENCE [LARGE SCALE GENOMIC DNA]</scope>
    <source>
        <strain evidence="3">DSM 10523 / SB164P1</strain>
    </source>
</reference>
<dbReference type="Gene3D" id="3.90.550.10">
    <property type="entry name" value="Spore Coat Polysaccharide Biosynthesis Protein SpsA, Chain A"/>
    <property type="match status" value="1"/>
</dbReference>
<evidence type="ECO:0000313" key="3">
    <source>
        <dbReference type="Proteomes" id="UP000011724"/>
    </source>
</evidence>
<dbReference type="PANTHER" id="PTHR43685:SF2">
    <property type="entry name" value="GLYCOSYLTRANSFERASE 2-LIKE DOMAIN-CONTAINING PROTEIN"/>
    <property type="match status" value="1"/>
</dbReference>
<dbReference type="eggNOG" id="COG1216">
    <property type="taxonomic scope" value="Bacteria"/>
</dbReference>
<dbReference type="HOGENOM" id="CLU_753823_0_0_7"/>
<dbReference type="Proteomes" id="UP000011724">
    <property type="component" value="Chromosome"/>
</dbReference>
<feature type="domain" description="Glycosyltransferase 2-like" evidence="1">
    <location>
        <begin position="7"/>
        <end position="157"/>
    </location>
</feature>
<dbReference type="KEGG" id="dpi:BN4_11390"/>
<dbReference type="AlphaFoldDB" id="M1WLX6"/>
<protein>
    <submittedName>
        <fullName evidence="2">Glycosyl transferase family 2</fullName>
    </submittedName>
</protein>
<evidence type="ECO:0000259" key="1">
    <source>
        <dbReference type="Pfam" id="PF00535"/>
    </source>
</evidence>
<dbReference type="RefSeq" id="WP_015414671.1">
    <property type="nucleotide sequence ID" value="NC_020409.1"/>
</dbReference>
<sequence>MPGPTISLITYTFNDAEFAEELIQQAQSFTVQPDEIVVVDDGSDIPFSMPDPPDNLRIIRFEENKGITRAKGAGISAAAGDFIFSMDCDTRVDADWLERALPHANVPEIGLTGGALSYRSGNDLVSRYLMHFGDNHNQSHTGAVDFIPGNAFLIRRDTWEHAGGFTAYDETNCQDHYLSHRLKRLGYTLYSDARAKAWQQRRISRTTMCNRVWKWCHKPVKMQALEVHAPEDVVQYLFGTLVAPMIDRFQDANTLGEPLFYYLELLYLAHAVFDALEYLVQRGRVNDSLRNGFHSALVDLFAGYPKAWGMLRADLFAMGHELFSFPKAGSGNSWRDFFLFSHMLREGGLLQWLDTQGVSQLIRDEMEGGFDFSSYAKASFAV</sequence>
<gene>
    <name evidence="2" type="ordered locus">BN4_11390</name>
</gene>
<keyword evidence="2" id="KW-0808">Transferase</keyword>
<dbReference type="InterPro" id="IPR001173">
    <property type="entry name" value="Glyco_trans_2-like"/>
</dbReference>
<dbReference type="PANTHER" id="PTHR43685">
    <property type="entry name" value="GLYCOSYLTRANSFERASE"/>
    <property type="match status" value="1"/>
</dbReference>
<organism evidence="2 3">
    <name type="scientific">Pseudodesulfovibrio piezophilus (strain DSM 21447 / JCM 15486 / C1TLV30)</name>
    <name type="common">Desulfovibrio piezophilus</name>
    <dbReference type="NCBI Taxonomy" id="1322246"/>
    <lineage>
        <taxon>Bacteria</taxon>
        <taxon>Pseudomonadati</taxon>
        <taxon>Thermodesulfobacteriota</taxon>
        <taxon>Desulfovibrionia</taxon>
        <taxon>Desulfovibrionales</taxon>
        <taxon>Desulfovibrionaceae</taxon>
    </lineage>
</organism>
<dbReference type="STRING" id="1322246.BN4_11390"/>
<dbReference type="Pfam" id="PF00535">
    <property type="entry name" value="Glycos_transf_2"/>
    <property type="match status" value="1"/>
</dbReference>